<accession>A0ABR1QU17</accession>
<evidence type="ECO:0000313" key="3">
    <source>
        <dbReference type="EMBL" id="KAK7966169.1"/>
    </source>
</evidence>
<keyword evidence="1" id="KW-1133">Transmembrane helix</keyword>
<dbReference type="Gene3D" id="3.90.190.10">
    <property type="entry name" value="Protein tyrosine phosphatase superfamily"/>
    <property type="match status" value="1"/>
</dbReference>
<feature type="transmembrane region" description="Helical" evidence="1">
    <location>
        <begin position="82"/>
        <end position="101"/>
    </location>
</feature>
<dbReference type="PANTHER" id="PTHR31126:SF10">
    <property type="entry name" value="PROTEIN PHOSPHATASE, PUTATIVE (AFU_ORTHOLOGUE AFUA_6G06650)-RELATED"/>
    <property type="match status" value="1"/>
</dbReference>
<dbReference type="PROSITE" id="PS50056">
    <property type="entry name" value="TYR_PHOSPHATASE_2"/>
    <property type="match status" value="1"/>
</dbReference>
<dbReference type="InterPro" id="IPR029021">
    <property type="entry name" value="Prot-tyrosine_phosphatase-like"/>
</dbReference>
<organism evidence="3 4">
    <name type="scientific">Apiospora aurea</name>
    <dbReference type="NCBI Taxonomy" id="335848"/>
    <lineage>
        <taxon>Eukaryota</taxon>
        <taxon>Fungi</taxon>
        <taxon>Dikarya</taxon>
        <taxon>Ascomycota</taxon>
        <taxon>Pezizomycotina</taxon>
        <taxon>Sordariomycetes</taxon>
        <taxon>Xylariomycetidae</taxon>
        <taxon>Amphisphaeriales</taxon>
        <taxon>Apiosporaceae</taxon>
        <taxon>Apiospora</taxon>
    </lineage>
</organism>
<gene>
    <name evidence="3" type="ORF">PG986_000446</name>
</gene>
<proteinExistence type="predicted"/>
<evidence type="ECO:0000256" key="1">
    <source>
        <dbReference type="SAM" id="Phobius"/>
    </source>
</evidence>
<dbReference type="InterPro" id="IPR000387">
    <property type="entry name" value="Tyr_Pase_dom"/>
</dbReference>
<name>A0ABR1QU17_9PEZI</name>
<comment type="caution">
    <text evidence="3">The sequence shown here is derived from an EMBL/GenBank/DDBJ whole genome shotgun (WGS) entry which is preliminary data.</text>
</comment>
<dbReference type="SUPFAM" id="SSF52799">
    <property type="entry name" value="(Phosphotyrosine protein) phosphatases II"/>
    <property type="match status" value="1"/>
</dbReference>
<dbReference type="PROSITE" id="PS00383">
    <property type="entry name" value="TYR_PHOSPHATASE_1"/>
    <property type="match status" value="1"/>
</dbReference>
<evidence type="ECO:0000313" key="4">
    <source>
        <dbReference type="Proteomes" id="UP001391051"/>
    </source>
</evidence>
<dbReference type="Proteomes" id="UP001391051">
    <property type="component" value="Unassembled WGS sequence"/>
</dbReference>
<keyword evidence="4" id="KW-1185">Reference proteome</keyword>
<dbReference type="PANTHER" id="PTHR31126">
    <property type="entry name" value="TYROSINE-PROTEIN PHOSPHATASE"/>
    <property type="match status" value="1"/>
</dbReference>
<sequence>MPSTFEDDASPEDRRRLKDEYGIKTVIDLRTKTEHVKQAEKRQADLKVPALLQSNAALAEPVQIPGLRYLEIKITGGKFEKFLISQLSWLGLFKLIFLYILGQRIAAIRIMSQEVMLPRGLVGMGLDTLDYSGADILEALNAFLEPPPAPATTSSGVSGVNGGGGGGGGDPSLPILVHCTQGKDRTGLIVALVLMTLGVPLEAISHDYLLTQQALEADRETRIAEIEEIGLTPDWGDCPPDFVARIHDHLESQYGGVEAYLDSIEFGSDKRRRLVEVLGA</sequence>
<dbReference type="GeneID" id="92069730"/>
<keyword evidence="1" id="KW-0472">Membrane</keyword>
<dbReference type="InterPro" id="IPR026893">
    <property type="entry name" value="Tyr/Ser_Pase_IphP-type"/>
</dbReference>
<reference evidence="3 4" key="1">
    <citation type="submission" date="2023-01" db="EMBL/GenBank/DDBJ databases">
        <title>Analysis of 21 Apiospora genomes using comparative genomics revels a genus with tremendous synthesis potential of carbohydrate active enzymes and secondary metabolites.</title>
        <authorList>
            <person name="Sorensen T."/>
        </authorList>
    </citation>
    <scope>NUCLEOTIDE SEQUENCE [LARGE SCALE GENOMIC DNA]</scope>
    <source>
        <strain evidence="3 4">CBS 24483</strain>
    </source>
</reference>
<dbReference type="Pfam" id="PF13350">
    <property type="entry name" value="Y_phosphatase3"/>
    <property type="match status" value="1"/>
</dbReference>
<dbReference type="RefSeq" id="XP_066705561.1">
    <property type="nucleotide sequence ID" value="XM_066836668.1"/>
</dbReference>
<feature type="domain" description="Tyrosine specific protein phosphatases" evidence="2">
    <location>
        <begin position="134"/>
        <end position="227"/>
    </location>
</feature>
<dbReference type="EMBL" id="JAQQWE010000001">
    <property type="protein sequence ID" value="KAK7966169.1"/>
    <property type="molecule type" value="Genomic_DNA"/>
</dbReference>
<protein>
    <submittedName>
        <fullName evidence="3">Protein-tyrosine phosphatase-like protein</fullName>
    </submittedName>
</protein>
<keyword evidence="1" id="KW-0812">Transmembrane</keyword>
<dbReference type="InterPro" id="IPR016130">
    <property type="entry name" value="Tyr_Pase_AS"/>
</dbReference>
<evidence type="ECO:0000259" key="2">
    <source>
        <dbReference type="PROSITE" id="PS50056"/>
    </source>
</evidence>